<dbReference type="KEGG" id="blin:BLSMQ_1592"/>
<dbReference type="Proteomes" id="UP000094793">
    <property type="component" value="Chromosome"/>
</dbReference>
<gene>
    <name evidence="8" type="ORF">BAUR9175_01866</name>
    <name evidence="7" type="ORF">BAUR920_00847</name>
    <name evidence="10" type="ORF">BAURA63_02253</name>
    <name evidence="9" type="ORF">BAURA86_01591</name>
    <name evidence="1" type="ORF">BLSMQ_1592</name>
    <name evidence="6" type="ORF">CIK59_14405</name>
    <name evidence="5" type="ORF">CIK64_16295</name>
    <name evidence="4" type="ORF">CIK79_16035</name>
    <name evidence="2" type="ORF">CXR23_08660</name>
    <name evidence="3" type="ORF">CXR27_08350</name>
    <name evidence="11" type="ORF">EB834_07350</name>
</gene>
<accession>A0A1D7W2V7</accession>
<evidence type="ECO:0000313" key="9">
    <source>
        <dbReference type="EMBL" id="SMX85625.1"/>
    </source>
</evidence>
<dbReference type="EMBL" id="CP025330">
    <property type="protein sequence ID" value="AZT93208.1"/>
    <property type="molecule type" value="Genomic_DNA"/>
</dbReference>
<evidence type="ECO:0000313" key="6">
    <source>
        <dbReference type="EMBL" id="PCC52792.1"/>
    </source>
</evidence>
<reference evidence="12" key="2">
    <citation type="submission" date="2016-09" db="EMBL/GenBank/DDBJ databases">
        <title>Complete Genome Sequence of Brevibacterium linens SMQ-1335.</title>
        <authorList>
            <person name="de Melo A.G."/>
            <person name="Labrie S.J."/>
            <person name="Dumaresq J."/>
            <person name="Roberts R.J."/>
            <person name="Tremblay D.M."/>
            <person name="Moineau S."/>
        </authorList>
    </citation>
    <scope>NUCLEOTIDE SEQUENCE [LARGE SCALE GENOMIC DNA]</scope>
    <source>
        <strain evidence="12">SMQ-1335</strain>
    </source>
</reference>
<organism evidence="1 12">
    <name type="scientific">Brevibacterium aurantiacum</name>
    <dbReference type="NCBI Taxonomy" id="273384"/>
    <lineage>
        <taxon>Bacteria</taxon>
        <taxon>Bacillati</taxon>
        <taxon>Actinomycetota</taxon>
        <taxon>Actinomycetes</taxon>
        <taxon>Micrococcales</taxon>
        <taxon>Brevibacteriaceae</taxon>
        <taxon>Brevibacterium</taxon>
    </lineage>
</organism>
<dbReference type="EMBL" id="NRHA01000016">
    <property type="protein sequence ID" value="PCC52792.1"/>
    <property type="molecule type" value="Genomic_DNA"/>
</dbReference>
<accession>A0A2A3X7I7</accession>
<evidence type="ECO:0000313" key="21">
    <source>
        <dbReference type="Proteomes" id="UP000283000"/>
    </source>
</evidence>
<evidence type="ECO:0000313" key="3">
    <source>
        <dbReference type="EMBL" id="AZT97014.1"/>
    </source>
</evidence>
<dbReference type="Proteomes" id="UP000234327">
    <property type="component" value="Unassembled WGS sequence"/>
</dbReference>
<proteinExistence type="predicted"/>
<evidence type="ECO:0000313" key="2">
    <source>
        <dbReference type="EMBL" id="AZT93208.1"/>
    </source>
</evidence>
<dbReference type="RefSeq" id="WP_069599949.1">
    <property type="nucleotide sequence ID" value="NZ_BJME01000024.1"/>
</dbReference>
<reference evidence="16 19" key="4">
    <citation type="submission" date="2017-03" db="EMBL/GenBank/DDBJ databases">
        <authorList>
            <person name="Monnet C."/>
        </authorList>
    </citation>
    <scope>NUCLEOTIDE SEQUENCE [LARGE SCALE GENOMIC DNA]</scope>
    <source>
        <strain evidence="19">ATCC 9175</strain>
        <strain evidence="16">CNRZ 920</strain>
    </source>
</reference>
<dbReference type="Proteomes" id="UP000234525">
    <property type="component" value="Unassembled WGS sequence"/>
</dbReference>
<evidence type="ECO:0000313" key="4">
    <source>
        <dbReference type="EMBL" id="PCC19670.1"/>
    </source>
</evidence>
<dbReference type="OrthoDB" id="7605626at2"/>
<evidence type="ECO:0000313" key="19">
    <source>
        <dbReference type="Proteomes" id="UP000234525"/>
    </source>
</evidence>
<dbReference type="EMBL" id="CP025334">
    <property type="protein sequence ID" value="AZT97014.1"/>
    <property type="molecule type" value="Genomic_DNA"/>
</dbReference>
<dbReference type="EMBL" id="FXZG01000003">
    <property type="protein sequence ID" value="SMX72213.1"/>
    <property type="molecule type" value="Genomic_DNA"/>
</dbReference>
<reference evidence="11 22" key="7">
    <citation type="submission" date="2018-10" db="EMBL/GenBank/DDBJ databases">
        <title>Brevibacterium genomes from Austrain hard cheese rinds.</title>
        <authorList>
            <person name="Anast J.M."/>
            <person name="Dzieciol M."/>
            <person name="Schultz D.L."/>
            <person name="Mann E."/>
            <person name="Wagner M."/>
            <person name="Schmitz-Esser S."/>
        </authorList>
    </citation>
    <scope>NUCLEOTIDE SEQUENCE [LARGE SCALE GENOMIC DNA]</scope>
    <source>
        <strain evidence="11 22">L261</strain>
    </source>
</reference>
<dbReference type="Proteomes" id="UP000234300">
    <property type="component" value="Unassembled WGS sequence"/>
</dbReference>
<evidence type="ECO:0000313" key="14">
    <source>
        <dbReference type="Proteomes" id="UP000217881"/>
    </source>
</evidence>
<evidence type="ECO:0000313" key="18">
    <source>
        <dbReference type="Proteomes" id="UP000234327"/>
    </source>
</evidence>
<dbReference type="EMBL" id="CP017150">
    <property type="protein sequence ID" value="AOP53302.1"/>
    <property type="molecule type" value="Genomic_DNA"/>
</dbReference>
<evidence type="ECO:0000313" key="22">
    <source>
        <dbReference type="Proteomes" id="UP000297736"/>
    </source>
</evidence>
<dbReference type="PATRIC" id="fig|1703.10.peg.1635"/>
<evidence type="ECO:0000313" key="20">
    <source>
        <dbReference type="Proteomes" id="UP000282731"/>
    </source>
</evidence>
<reference evidence="20 21" key="6">
    <citation type="submission" date="2017-12" db="EMBL/GenBank/DDBJ databases">
        <authorList>
            <person name="Levesque S."/>
        </authorList>
    </citation>
    <scope>NUCLEOTIDE SEQUENCE [LARGE SCALE GENOMIC DNA]</scope>
    <source>
        <strain evidence="2 21">SMQ-1417</strain>
        <strain evidence="3 20">SMQ-1420</strain>
    </source>
</reference>
<dbReference type="EMBL" id="NRGP01000027">
    <property type="protein sequence ID" value="PCC45400.1"/>
    <property type="molecule type" value="Genomic_DNA"/>
</dbReference>
<evidence type="ECO:0000313" key="8">
    <source>
        <dbReference type="EMBL" id="SMX80659.1"/>
    </source>
</evidence>
<reference evidence="1" key="1">
    <citation type="submission" date="2016-09" db="EMBL/GenBank/DDBJ databases">
        <title>Complete Genome Sequence of Brevibacterium aurantiacum SMQ-1335.</title>
        <authorList>
            <person name="de Melo A.G."/>
            <person name="Labrie S.J."/>
            <person name="Dumaresq J."/>
            <person name="Roberts R.J."/>
            <person name="Tremblay D.M."/>
            <person name="Moineau S."/>
        </authorList>
    </citation>
    <scope>NUCLEOTIDE SEQUENCE</scope>
    <source>
        <strain evidence="1">SMQ-1335</strain>
    </source>
</reference>
<dbReference type="EMBL" id="NRGX01000001">
    <property type="protein sequence ID" value="PCC19670.1"/>
    <property type="molecule type" value="Genomic_DNA"/>
</dbReference>
<evidence type="ECO:0000313" key="5">
    <source>
        <dbReference type="EMBL" id="PCC45400.1"/>
    </source>
</evidence>
<protein>
    <submittedName>
        <fullName evidence="1">Uncharacterized protein</fullName>
    </submittedName>
</protein>
<dbReference type="EMBL" id="FXZB01000011">
    <property type="protein sequence ID" value="SMX80659.1"/>
    <property type="molecule type" value="Genomic_DNA"/>
</dbReference>
<sequence>MDKNVNSFDALYAEAGSHRSVMPWDELLGFVRRFPQIAAFNAALIAQQNAGAIFVETEHAWQQKYGRLLTDDAVALIVLHPFAPVRFVYDVEDTHGPPVPDSSISPFKAVGAPTWDGHRLVMDVLHRKGLDLPGLPKTQSPTVMLGHVLYELALVYAGHRGEFPKLGISASETDIDGRQVRFEAECITWLIAGRLGLKMAATGSLKGYLKHGELLPPLSRDRVLHAVNAIEKLFGGALHFGQMVREDVPSLFPLTEQWTLSPR</sequence>
<evidence type="ECO:0000313" key="7">
    <source>
        <dbReference type="EMBL" id="SMX72213.1"/>
    </source>
</evidence>
<dbReference type="Proteomes" id="UP000218377">
    <property type="component" value="Unassembled WGS sequence"/>
</dbReference>
<evidence type="ECO:0000313" key="15">
    <source>
        <dbReference type="Proteomes" id="UP000218377"/>
    </source>
</evidence>
<dbReference type="Proteomes" id="UP000217881">
    <property type="component" value="Unassembled WGS sequence"/>
</dbReference>
<evidence type="ECO:0000313" key="1">
    <source>
        <dbReference type="EMBL" id="AOP53302.1"/>
    </source>
</evidence>
<evidence type="ECO:0000313" key="16">
    <source>
        <dbReference type="Proteomes" id="UP000234289"/>
    </source>
</evidence>
<evidence type="ECO:0000313" key="11">
    <source>
        <dbReference type="EMBL" id="TGD39542.1"/>
    </source>
</evidence>
<evidence type="ECO:0000313" key="13">
    <source>
        <dbReference type="Proteomes" id="UP000217564"/>
    </source>
</evidence>
<name>A0A1D7W2V7_BREAU</name>
<dbReference type="EMBL" id="FXZI01000004">
    <property type="protein sequence ID" value="SMX85625.1"/>
    <property type="molecule type" value="Genomic_DNA"/>
</dbReference>
<dbReference type="Proteomes" id="UP000282731">
    <property type="component" value="Chromosome"/>
</dbReference>
<reference evidence="17 18" key="5">
    <citation type="submission" date="2017-03" db="EMBL/GenBank/DDBJ databases">
        <authorList>
            <person name="Afonso C.L."/>
            <person name="Miller P.J."/>
            <person name="Scott M.A."/>
            <person name="Spackman E."/>
            <person name="Goraichik I."/>
            <person name="Dimitrov K.M."/>
            <person name="Suarez D.L."/>
            <person name="Swayne D.E."/>
        </authorList>
    </citation>
    <scope>NUCLEOTIDE SEQUENCE [LARGE SCALE GENOMIC DNA]</scope>
    <source>
        <strain evidence="10">6</strain>
        <strain evidence="18">6(3)</strain>
        <strain evidence="9">8</strain>
        <strain evidence="17">8(6)</strain>
        <strain evidence="8">ATCC 9175</strain>
        <strain evidence="7">CNRZ 920</strain>
    </source>
</reference>
<evidence type="ECO:0000313" key="17">
    <source>
        <dbReference type="Proteomes" id="UP000234300"/>
    </source>
</evidence>
<dbReference type="Proteomes" id="UP000217564">
    <property type="component" value="Unassembled WGS sequence"/>
</dbReference>
<dbReference type="Proteomes" id="UP000297736">
    <property type="component" value="Unassembled WGS sequence"/>
</dbReference>
<accession>A0A2H1JGR8</accession>
<dbReference type="AlphaFoldDB" id="A0A1D7W2V7"/>
<evidence type="ECO:0000313" key="12">
    <source>
        <dbReference type="Proteomes" id="UP000094793"/>
    </source>
</evidence>
<reference evidence="20 21" key="8">
    <citation type="submission" date="2019-01" db="EMBL/GenBank/DDBJ databases">
        <title>Comparative genomic analysis of Brevibacterium aurantiacum sheds light on its evolution and its adaptation to smear-ripened cheeses.</title>
        <authorList>
            <person name="Moineau S."/>
        </authorList>
    </citation>
    <scope>NUCLEOTIDE SEQUENCE [LARGE SCALE GENOMIC DNA]</scope>
    <source>
        <strain evidence="2 21">SMQ-1417</strain>
        <strain evidence="3 20">SMQ-1420</strain>
    </source>
</reference>
<dbReference type="EMBL" id="RHFF01000005">
    <property type="protein sequence ID" value="TGD39542.1"/>
    <property type="molecule type" value="Genomic_DNA"/>
</dbReference>
<dbReference type="eggNOG" id="ENOG5030ISM">
    <property type="taxonomic scope" value="Bacteria"/>
</dbReference>
<reference evidence="13 14" key="3">
    <citation type="journal article" date="2017" name="Elife">
        <title>Extensive horizontal gene transfer in cheese-associated bacteria.</title>
        <authorList>
            <person name="Bonham K.S."/>
            <person name="Wolfe B.E."/>
            <person name="Dutton R.J."/>
        </authorList>
    </citation>
    <scope>NUCLEOTIDE SEQUENCE [LARGE SCALE GENOMIC DNA]</scope>
    <source>
        <strain evidence="6 14">738_8</strain>
        <strain evidence="5 13">947_7</strain>
        <strain evidence="4 15">JB5</strain>
    </source>
</reference>
<dbReference type="Proteomes" id="UP000283000">
    <property type="component" value="Chromosome"/>
</dbReference>
<dbReference type="EMBL" id="FXYZ01000008">
    <property type="protein sequence ID" value="SMX86623.1"/>
    <property type="molecule type" value="Genomic_DNA"/>
</dbReference>
<keyword evidence="19" id="KW-1185">Reference proteome</keyword>
<dbReference type="Proteomes" id="UP000234289">
    <property type="component" value="Unassembled WGS sequence"/>
</dbReference>
<evidence type="ECO:0000313" key="10">
    <source>
        <dbReference type="EMBL" id="SMX86623.1"/>
    </source>
</evidence>